<evidence type="ECO:0000259" key="8">
    <source>
        <dbReference type="PROSITE" id="PS51074"/>
    </source>
</evidence>
<dbReference type="GO" id="GO:0046872">
    <property type="term" value="F:metal ion binding"/>
    <property type="evidence" value="ECO:0007669"/>
    <property type="project" value="UniProtKB-KW"/>
</dbReference>
<evidence type="ECO:0000256" key="5">
    <source>
        <dbReference type="ARBA" id="ARBA00036267"/>
    </source>
</evidence>
<comment type="caution">
    <text evidence="9">The sequence shown here is derived from an EMBL/GenBank/DDBJ whole genome shotgun (WGS) entry which is preliminary data.</text>
</comment>
<evidence type="ECO:0000256" key="2">
    <source>
        <dbReference type="ARBA" id="ARBA00022723"/>
    </source>
</evidence>
<protein>
    <recommendedName>
        <fullName evidence="6">Diphthamide biosynthesis protein 3</fullName>
    </recommendedName>
</protein>
<dbReference type="InterPro" id="IPR036671">
    <property type="entry name" value="DPH_MB_sf"/>
</dbReference>
<comment type="pathway">
    <text evidence="1">Protein modification; peptidyl-diphthamide biosynthesis.</text>
</comment>
<comment type="similarity">
    <text evidence="4">Belongs to the DPH3 family.</text>
</comment>
<evidence type="ECO:0000256" key="1">
    <source>
        <dbReference type="ARBA" id="ARBA00005156"/>
    </source>
</evidence>
<dbReference type="InterPro" id="IPR007872">
    <property type="entry name" value="DPH_MB_dom"/>
</dbReference>
<comment type="catalytic activity">
    <reaction evidence="7">
        <text>2 [3Fe-4S](0)-[protein] + 2 Fe(2+)-[Dph3] + NADH = 2 [4Fe-4S](1+)-[protein] + 2 [Dph3] + NAD(+) + H(+)</text>
        <dbReference type="Rhea" id="RHEA:71239"/>
        <dbReference type="Rhea" id="RHEA-COMP:17997"/>
        <dbReference type="Rhea" id="RHEA-COMP:17998"/>
        <dbReference type="Rhea" id="RHEA-COMP:18001"/>
        <dbReference type="Rhea" id="RHEA-COMP:18002"/>
        <dbReference type="ChEBI" id="CHEBI:15378"/>
        <dbReference type="ChEBI" id="CHEBI:29033"/>
        <dbReference type="ChEBI" id="CHEBI:33723"/>
        <dbReference type="ChEBI" id="CHEBI:47402"/>
        <dbReference type="ChEBI" id="CHEBI:57540"/>
        <dbReference type="ChEBI" id="CHEBI:57945"/>
        <dbReference type="ChEBI" id="CHEBI:83228"/>
    </reaction>
</comment>
<keyword evidence="3" id="KW-0408">Iron</keyword>
<sequence>MSTFYDEIEIDDMSFDEETKTFHYPCPCGDRFEIYIDDLYFAFDDLEKADGELPADELSNIATCPSCSLQILCIGELQDVIDIYEKMDIPLPA</sequence>
<organism evidence="9 10">
    <name type="scientific">Hanseniaspora valbyensis NRRL Y-1626</name>
    <dbReference type="NCBI Taxonomy" id="766949"/>
    <lineage>
        <taxon>Eukaryota</taxon>
        <taxon>Fungi</taxon>
        <taxon>Dikarya</taxon>
        <taxon>Ascomycota</taxon>
        <taxon>Saccharomycotina</taxon>
        <taxon>Saccharomycetes</taxon>
        <taxon>Saccharomycodales</taxon>
        <taxon>Saccharomycodaceae</taxon>
        <taxon>Hanseniaspora</taxon>
    </lineage>
</organism>
<gene>
    <name evidence="9" type="ORF">HANVADRAFT_50921</name>
</gene>
<reference evidence="10" key="1">
    <citation type="journal article" date="2016" name="Proc. Natl. Acad. Sci. U.S.A.">
        <title>Comparative genomics of biotechnologically important yeasts.</title>
        <authorList>
            <person name="Riley R."/>
            <person name="Haridas S."/>
            <person name="Wolfe K.H."/>
            <person name="Lopes M.R."/>
            <person name="Hittinger C.T."/>
            <person name="Goeker M."/>
            <person name="Salamov A.A."/>
            <person name="Wisecaver J.H."/>
            <person name="Long T.M."/>
            <person name="Calvey C.H."/>
            <person name="Aerts A.L."/>
            <person name="Barry K.W."/>
            <person name="Choi C."/>
            <person name="Clum A."/>
            <person name="Coughlan A.Y."/>
            <person name="Deshpande S."/>
            <person name="Douglass A.P."/>
            <person name="Hanson S.J."/>
            <person name="Klenk H.-P."/>
            <person name="LaButti K.M."/>
            <person name="Lapidus A."/>
            <person name="Lindquist E.A."/>
            <person name="Lipzen A.M."/>
            <person name="Meier-Kolthoff J.P."/>
            <person name="Ohm R.A."/>
            <person name="Otillar R.P."/>
            <person name="Pangilinan J.L."/>
            <person name="Peng Y."/>
            <person name="Rokas A."/>
            <person name="Rosa C.A."/>
            <person name="Scheuner C."/>
            <person name="Sibirny A.A."/>
            <person name="Slot J.C."/>
            <person name="Stielow J.B."/>
            <person name="Sun H."/>
            <person name="Kurtzman C.P."/>
            <person name="Blackwell M."/>
            <person name="Grigoriev I.V."/>
            <person name="Jeffries T.W."/>
        </authorList>
    </citation>
    <scope>NUCLEOTIDE SEQUENCE [LARGE SCALE GENOMIC DNA]</scope>
    <source>
        <strain evidence="10">NRRL Y-1626</strain>
    </source>
</reference>
<evidence type="ECO:0000256" key="7">
    <source>
        <dbReference type="ARBA" id="ARBA00048125"/>
    </source>
</evidence>
<dbReference type="UniPathway" id="UPA00559"/>
<comment type="catalytic activity">
    <reaction evidence="5">
        <text>[3Fe-4S](1+)-[protein] + Fe(2+)-[Dph3] = [3Fe-4S](0)-[protein] + Fe(3+)-[Dph3]</text>
        <dbReference type="Rhea" id="RHEA:71235"/>
        <dbReference type="Rhea" id="RHEA-COMP:17996"/>
        <dbReference type="Rhea" id="RHEA-COMP:17997"/>
        <dbReference type="Rhea" id="RHEA-COMP:18002"/>
        <dbReference type="Rhea" id="RHEA-COMP:18003"/>
        <dbReference type="ChEBI" id="CHEBI:29033"/>
        <dbReference type="ChEBI" id="CHEBI:29034"/>
        <dbReference type="ChEBI" id="CHEBI:33751"/>
        <dbReference type="ChEBI" id="CHEBI:47402"/>
        <dbReference type="ChEBI" id="CHEBI:83228"/>
    </reaction>
</comment>
<dbReference type="PANTHER" id="PTHR21454:SF31">
    <property type="entry name" value="DIPHTHAMIDE BIOSYNTHESIS PROTEIN 3"/>
    <property type="match status" value="1"/>
</dbReference>
<keyword evidence="10" id="KW-1185">Reference proteome</keyword>
<evidence type="ECO:0000256" key="6">
    <source>
        <dbReference type="ARBA" id="ARBA00041070"/>
    </source>
</evidence>
<accession>A0A1B7TJR5</accession>
<dbReference type="Proteomes" id="UP000092321">
    <property type="component" value="Unassembled WGS sequence"/>
</dbReference>
<dbReference type="Pfam" id="PF05207">
    <property type="entry name" value="Zn_ribbon_CSL"/>
    <property type="match status" value="1"/>
</dbReference>
<dbReference type="PROSITE" id="PS51074">
    <property type="entry name" value="DPH_MB"/>
    <property type="match status" value="1"/>
</dbReference>
<keyword evidence="2" id="KW-0479">Metal-binding</keyword>
<dbReference type="Gene3D" id="3.10.660.10">
    <property type="entry name" value="DPH Zinc finger"/>
    <property type="match status" value="1"/>
</dbReference>
<evidence type="ECO:0000256" key="3">
    <source>
        <dbReference type="ARBA" id="ARBA00023004"/>
    </source>
</evidence>
<dbReference type="GO" id="GO:0017183">
    <property type="term" value="P:protein histidyl modification to diphthamide"/>
    <property type="evidence" value="ECO:0007669"/>
    <property type="project" value="UniProtKB-UniPathway"/>
</dbReference>
<evidence type="ECO:0000313" key="10">
    <source>
        <dbReference type="Proteomes" id="UP000092321"/>
    </source>
</evidence>
<dbReference type="OrthoDB" id="66964at2759"/>
<evidence type="ECO:0000313" key="9">
    <source>
        <dbReference type="EMBL" id="OBA28969.1"/>
    </source>
</evidence>
<dbReference type="PANTHER" id="PTHR21454">
    <property type="entry name" value="DPH3 HOMOLOG-RELATED"/>
    <property type="match status" value="1"/>
</dbReference>
<evidence type="ECO:0000256" key="4">
    <source>
        <dbReference type="ARBA" id="ARBA00024032"/>
    </source>
</evidence>
<dbReference type="InterPro" id="IPR044248">
    <property type="entry name" value="DPH3/4-like"/>
</dbReference>
<dbReference type="AlphaFoldDB" id="A0A1B7TJR5"/>
<feature type="domain" description="DPH-type MB" evidence="8">
    <location>
        <begin position="4"/>
        <end position="76"/>
    </location>
</feature>
<name>A0A1B7TJR5_9ASCO</name>
<proteinExistence type="inferred from homology"/>
<dbReference type="EMBL" id="LXPE01000001">
    <property type="protein sequence ID" value="OBA28969.1"/>
    <property type="molecule type" value="Genomic_DNA"/>
</dbReference>
<dbReference type="SUPFAM" id="SSF144217">
    <property type="entry name" value="CSL zinc finger"/>
    <property type="match status" value="1"/>
</dbReference>